<name>A6JU36_RAT</name>
<dbReference type="EMBL" id="CH474001">
    <property type="protein sequence ID" value="EDL93261.1"/>
    <property type="molecule type" value="Genomic_DNA"/>
</dbReference>
<gene>
    <name evidence="1" type="ORF">rCG_45805</name>
</gene>
<organism evidence="1 2">
    <name type="scientific">Rattus norvegicus</name>
    <name type="common">Rat</name>
    <dbReference type="NCBI Taxonomy" id="10116"/>
    <lineage>
        <taxon>Eukaryota</taxon>
        <taxon>Metazoa</taxon>
        <taxon>Chordata</taxon>
        <taxon>Craniata</taxon>
        <taxon>Vertebrata</taxon>
        <taxon>Euteleostomi</taxon>
        <taxon>Mammalia</taxon>
        <taxon>Eutheria</taxon>
        <taxon>Euarchontoglires</taxon>
        <taxon>Glires</taxon>
        <taxon>Rodentia</taxon>
        <taxon>Myomorpha</taxon>
        <taxon>Muroidea</taxon>
        <taxon>Muridae</taxon>
        <taxon>Murinae</taxon>
        <taxon>Rattus</taxon>
    </lineage>
</organism>
<evidence type="ECO:0000313" key="2">
    <source>
        <dbReference type="Proteomes" id="UP000234681"/>
    </source>
</evidence>
<accession>A6JU36</accession>
<protein>
    <submittedName>
        <fullName evidence="1">RCG45805</fullName>
    </submittedName>
</protein>
<proteinExistence type="predicted"/>
<sequence length="81" mass="9053">MSFIGVTYRNMGEGLLTGAEMIHRQPCPQTPPPAWVKAHKIGILELAWPTVRQVRESPFPGPQLFFSKSFLCSSALLRPET</sequence>
<dbReference type="AlphaFoldDB" id="A6JU36"/>
<dbReference type="Proteomes" id="UP000234681">
    <property type="component" value="Chromosome 3"/>
</dbReference>
<reference evidence="1 2" key="1">
    <citation type="submission" date="2005-09" db="EMBL/GenBank/DDBJ databases">
        <authorList>
            <person name="Mural R.J."/>
            <person name="Li P.W."/>
            <person name="Adams M.D."/>
            <person name="Amanatides P.G."/>
            <person name="Baden-Tillson H."/>
            <person name="Barnstead M."/>
            <person name="Chin S.H."/>
            <person name="Dew I."/>
            <person name="Evans C.A."/>
            <person name="Ferriera S."/>
            <person name="Flanigan M."/>
            <person name="Fosler C."/>
            <person name="Glodek A."/>
            <person name="Gu Z."/>
            <person name="Holt R.A."/>
            <person name="Jennings D."/>
            <person name="Kraft C.L."/>
            <person name="Lu F."/>
            <person name="Nguyen T."/>
            <person name="Nusskern D.R."/>
            <person name="Pfannkoch C.M."/>
            <person name="Sitter C."/>
            <person name="Sutton G.G."/>
            <person name="Venter J.C."/>
            <person name="Wang Z."/>
            <person name="Woodage T."/>
            <person name="Zheng X.H."/>
            <person name="Zhong F."/>
        </authorList>
    </citation>
    <scope>NUCLEOTIDE SEQUENCE [LARGE SCALE GENOMIC DNA]</scope>
    <source>
        <strain>BN</strain>
        <strain evidence="2">Sprague-Dawley</strain>
    </source>
</reference>
<evidence type="ECO:0000313" key="1">
    <source>
        <dbReference type="EMBL" id="EDL93261.1"/>
    </source>
</evidence>